<evidence type="ECO:0000313" key="3">
    <source>
        <dbReference type="Proteomes" id="UP001497522"/>
    </source>
</evidence>
<feature type="compositionally biased region" description="Basic and acidic residues" evidence="1">
    <location>
        <begin position="9"/>
        <end position="21"/>
    </location>
</feature>
<dbReference type="PANTHER" id="PTHR12112:SF39">
    <property type="entry name" value="EG:152A3.5 PROTEIN (FBGN0003116_PN PROTEIN)"/>
    <property type="match status" value="1"/>
</dbReference>
<accession>A0ABP1C3D6</accession>
<feature type="compositionally biased region" description="Basic and acidic residues" evidence="1">
    <location>
        <begin position="99"/>
        <end position="109"/>
    </location>
</feature>
<reference evidence="2" key="1">
    <citation type="submission" date="2024-03" db="EMBL/GenBank/DDBJ databases">
        <authorList>
            <consortium name="ELIXIR-Norway"/>
            <consortium name="Elixir Norway"/>
        </authorList>
    </citation>
    <scope>NUCLEOTIDE SEQUENCE</scope>
</reference>
<dbReference type="InterPro" id="IPR038763">
    <property type="entry name" value="DHH_sf"/>
</dbReference>
<feature type="region of interest" description="Disordered" evidence="1">
    <location>
        <begin position="62"/>
        <end position="168"/>
    </location>
</feature>
<proteinExistence type="predicted"/>
<feature type="compositionally biased region" description="Basic and acidic residues" evidence="1">
    <location>
        <begin position="451"/>
        <end position="464"/>
    </location>
</feature>
<feature type="region of interest" description="Disordered" evidence="1">
    <location>
        <begin position="561"/>
        <end position="594"/>
    </location>
</feature>
<protein>
    <submittedName>
        <fullName evidence="2">Uncharacterized protein</fullName>
    </submittedName>
</protein>
<feature type="region of interest" description="Disordered" evidence="1">
    <location>
        <begin position="1"/>
        <end position="23"/>
    </location>
</feature>
<dbReference type="EMBL" id="OZ023710">
    <property type="protein sequence ID" value="CAK9883325.1"/>
    <property type="molecule type" value="Genomic_DNA"/>
</dbReference>
<feature type="region of interest" description="Disordered" evidence="1">
    <location>
        <begin position="269"/>
        <end position="288"/>
    </location>
</feature>
<dbReference type="Proteomes" id="UP001497522">
    <property type="component" value="Chromosome 9"/>
</dbReference>
<feature type="compositionally biased region" description="Acidic residues" evidence="1">
    <location>
        <begin position="642"/>
        <end position="654"/>
    </location>
</feature>
<feature type="compositionally biased region" description="Polar residues" evidence="1">
    <location>
        <begin position="277"/>
        <end position="286"/>
    </location>
</feature>
<name>A0ABP1C3D6_9BRYO</name>
<organism evidence="2 3">
    <name type="scientific">Sphagnum jensenii</name>
    <dbReference type="NCBI Taxonomy" id="128206"/>
    <lineage>
        <taxon>Eukaryota</taxon>
        <taxon>Viridiplantae</taxon>
        <taxon>Streptophyta</taxon>
        <taxon>Embryophyta</taxon>
        <taxon>Bryophyta</taxon>
        <taxon>Sphagnophytina</taxon>
        <taxon>Sphagnopsida</taxon>
        <taxon>Sphagnales</taxon>
        <taxon>Sphagnaceae</taxon>
        <taxon>Sphagnum</taxon>
    </lineage>
</organism>
<evidence type="ECO:0000313" key="2">
    <source>
        <dbReference type="EMBL" id="CAK9883325.1"/>
    </source>
</evidence>
<dbReference type="PANTHER" id="PTHR12112">
    <property type="entry name" value="BNIP - RELATED"/>
    <property type="match status" value="1"/>
</dbReference>
<feature type="region of interest" description="Disordered" evidence="1">
    <location>
        <begin position="957"/>
        <end position="1013"/>
    </location>
</feature>
<feature type="compositionally biased region" description="Basic and acidic residues" evidence="1">
    <location>
        <begin position="962"/>
        <end position="978"/>
    </location>
</feature>
<feature type="compositionally biased region" description="Polar residues" evidence="1">
    <location>
        <begin position="465"/>
        <end position="475"/>
    </location>
</feature>
<keyword evidence="3" id="KW-1185">Reference proteome</keyword>
<gene>
    <name evidence="2" type="ORF">CSSPJE1EN2_LOCUS24576</name>
</gene>
<feature type="region of interest" description="Disordered" evidence="1">
    <location>
        <begin position="402"/>
        <end position="503"/>
    </location>
</feature>
<feature type="compositionally biased region" description="Low complexity" evidence="1">
    <location>
        <begin position="992"/>
        <end position="1006"/>
    </location>
</feature>
<evidence type="ECO:0000256" key="1">
    <source>
        <dbReference type="SAM" id="MobiDB-lite"/>
    </source>
</evidence>
<dbReference type="Gene3D" id="3.90.1640.10">
    <property type="entry name" value="inorganic pyrophosphatase (n-terminal core)"/>
    <property type="match status" value="2"/>
</dbReference>
<feature type="region of interest" description="Disordered" evidence="1">
    <location>
        <begin position="1060"/>
        <end position="1099"/>
    </location>
</feature>
<dbReference type="SUPFAM" id="SSF64182">
    <property type="entry name" value="DHH phosphoesterases"/>
    <property type="match status" value="1"/>
</dbReference>
<feature type="region of interest" description="Disordered" evidence="1">
    <location>
        <begin position="635"/>
        <end position="654"/>
    </location>
</feature>
<sequence>MSGAEEMTGGERTRVSWRSKDSASWWNSAVQLRINLSSSAKELTSTFASKMDQVPTTLAGFTLPWQPASNQKERQRKLDQQQQSSYLGLKKLPQKHHPSAGEKEEERRSSQLLKPVGERLPIPPGPPLTAADLQSLSKVGDSHRRTKQLPVDTACCKTDPNNDNDDDNSNNLFSTCSASLQAGDGLSSVSQRFLGDAQINALGSSNSREYYLPKVESQSPDTIQHQVLGRSVMLSSFDADVKHVNEASLILSEGGLLPPSNHSFAQPLPCPPKKKSTISSQQTAQGESKHKTLFVHATDVEPAIQKDSVFPGNTNTLLPIRLQTSSSISSGHSRTLANMLLFDSEYASTLRQSPALGGSMRAVRDFGVQLDSSAAMAPVSLPTTPRARAESRTSRLLRRLKLGGGKGSHGRGMQVGQDQPKSHNQDMPPPVIRAQKHGKKDSKALKAGSETTKERSLEVEEGNHRQNNFQSSQLGHCSDEESTKVAKTQQRKPNNHWPFNKWKWSSTSRGTKVVSEEDHKSNVHIIRSFDTSSQDFSTTLETMYDACESFSERVVRFSSPQLKKSSSLDRGLQHRTGSLAGSDRDVTASSSHQLLPPPVPCSAMAAIADLNMLSSNQPTTTSCEEPDTLASAACCQASKDSQEEDSGQEKAEEENMAEVFVDCEGGESRHFVKNRMVSMSMVGMSMESKELEREEIHTPPVLPQEQNLTIEGVAALCSSPIKFLFKCSEIEHFNKFLRAQKKRLISSSSSFLHHDNNNDHFHIIRSGAECEVSSMVSALLMVWLMEHTVAPPVKTAVKWHLVPVMNIPRQSMHNHKDAAWLFDACGVDAHALLFSDEVELQKLTEAGRIRTQDIGQDLLVMKNEVGSMCTLLGEQLQMEAQCLLQARYMKTLLLAGILLDTENLDFAARRDTEMATALLVGSGSLGRNGFYKLLSEVGAEARVSKLVTRVYGEAPQLSRQSKSGEEIEADHEHSDKDSYFSSADGHCSHDQTSTSEASNSSSSSSSLDEDSPRLQTLPTALPAKIVSASASYRFHRLPSPSGVIRRSMEANAVAQIRQAAAGNQSLQSKGASYVQKPPPPRQKPGSRAFSRIREKLYNA</sequence>